<keyword evidence="4 7" id="KW-0413">Isomerase</keyword>
<feature type="signal peptide" evidence="5">
    <location>
        <begin position="1"/>
        <end position="19"/>
    </location>
</feature>
<dbReference type="InterPro" id="IPR002130">
    <property type="entry name" value="Cyclophilin-type_PPIase_dom"/>
</dbReference>
<gene>
    <name evidence="7" type="ORF">GO621_01240</name>
</gene>
<organism evidence="7 8">
    <name type="scientific">Mucilaginibacter arboris</name>
    <dbReference type="NCBI Taxonomy" id="2682090"/>
    <lineage>
        <taxon>Bacteria</taxon>
        <taxon>Pseudomonadati</taxon>
        <taxon>Bacteroidota</taxon>
        <taxon>Sphingobacteriia</taxon>
        <taxon>Sphingobacteriales</taxon>
        <taxon>Sphingobacteriaceae</taxon>
        <taxon>Mucilaginibacter</taxon>
    </lineage>
</organism>
<evidence type="ECO:0000256" key="2">
    <source>
        <dbReference type="ARBA" id="ARBA00013194"/>
    </source>
</evidence>
<dbReference type="EMBL" id="WPIK01000001">
    <property type="protein sequence ID" value="MVN20158.1"/>
    <property type="molecule type" value="Genomic_DNA"/>
</dbReference>
<sequence>MKKIAAAFILLLITCVVFAKAPKNQYVRIKTNYGECIIRLYNETPKHRDNFIKLAKQGFYNGTLFHRVIQDFMIQGGDPDSKKAKPGEALGDGDVAYTVDAEFRDSLFHKKGVIAAARDDNPKKASSGCQFYLVEGKRFTDEQLDQMEQTRLKGRKIPLAQREWYKSVGGVPHLDQNYTVFGEIVTGLDMVDRIAALKKDAKDRPLQDVPMTVSLLKKKECKWLDRILQKG</sequence>
<feature type="domain" description="PPIase cyclophilin-type" evidence="6">
    <location>
        <begin position="31"/>
        <end position="216"/>
    </location>
</feature>
<name>A0A7K1SS73_9SPHI</name>
<keyword evidence="5" id="KW-0732">Signal</keyword>
<dbReference type="PROSITE" id="PS50072">
    <property type="entry name" value="CSA_PPIASE_2"/>
    <property type="match status" value="1"/>
</dbReference>
<evidence type="ECO:0000313" key="7">
    <source>
        <dbReference type="EMBL" id="MVN20158.1"/>
    </source>
</evidence>
<keyword evidence="3" id="KW-0697">Rotamase</keyword>
<keyword evidence="8" id="KW-1185">Reference proteome</keyword>
<dbReference type="Gene3D" id="2.40.100.10">
    <property type="entry name" value="Cyclophilin-like"/>
    <property type="match status" value="1"/>
</dbReference>
<dbReference type="PANTHER" id="PTHR45625">
    <property type="entry name" value="PEPTIDYL-PROLYL CIS-TRANS ISOMERASE-RELATED"/>
    <property type="match status" value="1"/>
</dbReference>
<dbReference type="RefSeq" id="WP_157563634.1">
    <property type="nucleotide sequence ID" value="NZ_WPIK01000001.1"/>
</dbReference>
<dbReference type="InterPro" id="IPR029000">
    <property type="entry name" value="Cyclophilin-like_dom_sf"/>
</dbReference>
<feature type="chain" id="PRO_5029796771" description="peptidylprolyl isomerase" evidence="5">
    <location>
        <begin position="20"/>
        <end position="231"/>
    </location>
</feature>
<reference evidence="7 8" key="1">
    <citation type="submission" date="2019-12" db="EMBL/GenBank/DDBJ databases">
        <title>Mucilaginibacter sp. HMF7410 genome sequencing and assembly.</title>
        <authorList>
            <person name="Kang H."/>
            <person name="Cha I."/>
            <person name="Kim H."/>
            <person name="Joh K."/>
        </authorList>
    </citation>
    <scope>NUCLEOTIDE SEQUENCE [LARGE SCALE GENOMIC DNA]</scope>
    <source>
        <strain evidence="7 8">HMF7410</strain>
    </source>
</reference>
<dbReference type="CDD" id="cd00317">
    <property type="entry name" value="cyclophilin"/>
    <property type="match status" value="1"/>
</dbReference>
<evidence type="ECO:0000259" key="6">
    <source>
        <dbReference type="PROSITE" id="PS50072"/>
    </source>
</evidence>
<evidence type="ECO:0000256" key="1">
    <source>
        <dbReference type="ARBA" id="ARBA00007365"/>
    </source>
</evidence>
<dbReference type="AlphaFoldDB" id="A0A7K1SS73"/>
<evidence type="ECO:0000256" key="5">
    <source>
        <dbReference type="SAM" id="SignalP"/>
    </source>
</evidence>
<evidence type="ECO:0000256" key="3">
    <source>
        <dbReference type="ARBA" id="ARBA00023110"/>
    </source>
</evidence>
<dbReference type="Proteomes" id="UP000462014">
    <property type="component" value="Unassembled WGS sequence"/>
</dbReference>
<dbReference type="SUPFAM" id="SSF50891">
    <property type="entry name" value="Cyclophilin-like"/>
    <property type="match status" value="1"/>
</dbReference>
<accession>A0A7K1SS73</accession>
<dbReference type="PROSITE" id="PS00170">
    <property type="entry name" value="CSA_PPIASE_1"/>
    <property type="match status" value="1"/>
</dbReference>
<comment type="caution">
    <text evidence="7">The sequence shown here is derived from an EMBL/GenBank/DDBJ whole genome shotgun (WGS) entry which is preliminary data.</text>
</comment>
<dbReference type="Pfam" id="PF00160">
    <property type="entry name" value="Pro_isomerase"/>
    <property type="match status" value="1"/>
</dbReference>
<dbReference type="EC" id="5.2.1.8" evidence="2"/>
<evidence type="ECO:0000313" key="8">
    <source>
        <dbReference type="Proteomes" id="UP000462014"/>
    </source>
</evidence>
<dbReference type="InterPro" id="IPR020892">
    <property type="entry name" value="Cyclophilin-type_PPIase_CS"/>
</dbReference>
<dbReference type="PANTHER" id="PTHR45625:SF4">
    <property type="entry name" value="PEPTIDYLPROLYL ISOMERASE DOMAIN AND WD REPEAT-CONTAINING PROTEIN 1"/>
    <property type="match status" value="1"/>
</dbReference>
<protein>
    <recommendedName>
        <fullName evidence="2">peptidylprolyl isomerase</fullName>
        <ecNumber evidence="2">5.2.1.8</ecNumber>
    </recommendedName>
</protein>
<evidence type="ECO:0000256" key="4">
    <source>
        <dbReference type="ARBA" id="ARBA00023235"/>
    </source>
</evidence>
<proteinExistence type="inferred from homology"/>
<dbReference type="InterPro" id="IPR044666">
    <property type="entry name" value="Cyclophilin_A-like"/>
</dbReference>
<comment type="similarity">
    <text evidence="1">Belongs to the cyclophilin-type PPIase family.</text>
</comment>
<dbReference type="GO" id="GO:0006457">
    <property type="term" value="P:protein folding"/>
    <property type="evidence" value="ECO:0007669"/>
    <property type="project" value="InterPro"/>
</dbReference>
<dbReference type="GO" id="GO:0003755">
    <property type="term" value="F:peptidyl-prolyl cis-trans isomerase activity"/>
    <property type="evidence" value="ECO:0007669"/>
    <property type="project" value="UniProtKB-KW"/>
</dbReference>